<comment type="caution">
    <text evidence="4">The sequence shown here is derived from an EMBL/GenBank/DDBJ whole genome shotgun (WGS) entry which is preliminary data.</text>
</comment>
<dbReference type="PROSITE" id="PS51257">
    <property type="entry name" value="PROKAR_LIPOPROTEIN"/>
    <property type="match status" value="1"/>
</dbReference>
<evidence type="ECO:0000313" key="5">
    <source>
        <dbReference type="Proteomes" id="UP000194933"/>
    </source>
</evidence>
<organism evidence="4 5">
    <name type="scientific">Candidatus Enterococcus wittei</name>
    <dbReference type="NCBI Taxonomy" id="1987383"/>
    <lineage>
        <taxon>Bacteria</taxon>
        <taxon>Bacillati</taxon>
        <taxon>Bacillota</taxon>
        <taxon>Bacilli</taxon>
        <taxon>Lactobacillales</taxon>
        <taxon>Enterococcaceae</taxon>
        <taxon>Enterococcus</taxon>
    </lineage>
</organism>
<dbReference type="AlphaFoldDB" id="A0A2C9XR18"/>
<dbReference type="EMBL" id="NGMO01000001">
    <property type="protein sequence ID" value="OTP11854.1"/>
    <property type="molecule type" value="Genomic_DNA"/>
</dbReference>
<name>A0A2C9XR18_9ENTE</name>
<feature type="compositionally biased region" description="Polar residues" evidence="1">
    <location>
        <begin position="31"/>
        <end position="61"/>
    </location>
</feature>
<keyword evidence="2" id="KW-0732">Signal</keyword>
<dbReference type="Proteomes" id="UP000194933">
    <property type="component" value="Unassembled WGS sequence"/>
</dbReference>
<evidence type="ECO:0000259" key="3">
    <source>
        <dbReference type="Pfam" id="PF03413"/>
    </source>
</evidence>
<dbReference type="STRING" id="1987383.A5844_000068"/>
<feature type="domain" description="PepSY" evidence="3">
    <location>
        <begin position="67"/>
        <end position="119"/>
    </location>
</feature>
<proteinExistence type="predicted"/>
<accession>A0A2C9XR18</accession>
<dbReference type="InterPro" id="IPR025711">
    <property type="entry name" value="PepSY"/>
</dbReference>
<protein>
    <recommendedName>
        <fullName evidence="3">PepSY domain-containing protein</fullName>
    </recommendedName>
</protein>
<evidence type="ECO:0000313" key="4">
    <source>
        <dbReference type="EMBL" id="OTP11854.1"/>
    </source>
</evidence>
<dbReference type="Gene3D" id="3.10.450.40">
    <property type="match status" value="2"/>
</dbReference>
<dbReference type="Pfam" id="PF03413">
    <property type="entry name" value="PepSY"/>
    <property type="match status" value="2"/>
</dbReference>
<keyword evidence="5" id="KW-1185">Reference proteome</keyword>
<evidence type="ECO:0000256" key="1">
    <source>
        <dbReference type="SAM" id="MobiDB-lite"/>
    </source>
</evidence>
<reference evidence="4 5" key="1">
    <citation type="submission" date="2017-05" db="EMBL/GenBank/DDBJ databases">
        <title>The Genome Sequence of Enterococcus sp. 10A9_DIV0425.</title>
        <authorList>
            <consortium name="The Broad Institute Genomics Platform"/>
            <consortium name="The Broad Institute Genomic Center for Infectious Diseases"/>
            <person name="Earl A."/>
            <person name="Manson A."/>
            <person name="Schwartman J."/>
            <person name="Gilmore M."/>
            <person name="Abouelleil A."/>
            <person name="Cao P."/>
            <person name="Chapman S."/>
            <person name="Cusick C."/>
            <person name="Shea T."/>
            <person name="Young S."/>
            <person name="Neafsey D."/>
            <person name="Nusbaum C."/>
            <person name="Birren B."/>
        </authorList>
    </citation>
    <scope>NUCLEOTIDE SEQUENCE [LARGE SCALE GENOMIC DNA]</scope>
    <source>
        <strain evidence="4 5">10A9_DIV0425</strain>
    </source>
</reference>
<dbReference type="RefSeq" id="WP_086283089.1">
    <property type="nucleotide sequence ID" value="NZ_NGMO01000001.1"/>
</dbReference>
<sequence>MKTKVIFTGLFSLLLLAGCQSTQQTTPSSSAKESTTTTVSKDKTNQSTVSSQSNGNESENMSPEIRVSVERAIELFEETYPDTVITSLELDSNFGSYFYTIEGVDDQKEYKVRIDAKDGIVEAKQPEALDPDEQQGKKKAEDALDLSNLLPIDKATTIAVKKVGGGRATDWDLEKEVGTTYWDVKVKNGNQVTNVKLNSQTGEVLATEQED</sequence>
<feature type="signal peptide" evidence="2">
    <location>
        <begin position="1"/>
        <end position="17"/>
    </location>
</feature>
<gene>
    <name evidence="4" type="ORF">A5844_000068</name>
</gene>
<evidence type="ECO:0000256" key="2">
    <source>
        <dbReference type="SAM" id="SignalP"/>
    </source>
</evidence>
<feature type="region of interest" description="Disordered" evidence="1">
    <location>
        <begin position="23"/>
        <end position="64"/>
    </location>
</feature>
<feature type="chain" id="PRO_5038574192" description="PepSY domain-containing protein" evidence="2">
    <location>
        <begin position="18"/>
        <end position="211"/>
    </location>
</feature>
<feature type="domain" description="PepSY" evidence="3">
    <location>
        <begin position="150"/>
        <end position="208"/>
    </location>
</feature>